<dbReference type="PANTHER" id="PTHR43649">
    <property type="entry name" value="ARABINOSE-BINDING PROTEIN-RELATED"/>
    <property type="match status" value="1"/>
</dbReference>
<evidence type="ECO:0000313" key="3">
    <source>
        <dbReference type="EMBL" id="RGE56508.1"/>
    </source>
</evidence>
<dbReference type="PROSITE" id="PS51257">
    <property type="entry name" value="PROKAR_LIPOPROTEIN"/>
    <property type="match status" value="1"/>
</dbReference>
<accession>A0A3E3HXE6</accession>
<gene>
    <name evidence="3" type="ORF">DXC51_23755</name>
</gene>
<keyword evidence="2" id="KW-0732">Signal</keyword>
<dbReference type="GeneID" id="97989787"/>
<organism evidence="3 4">
    <name type="scientific">Eisenbergiella massiliensis</name>
    <dbReference type="NCBI Taxonomy" id="1720294"/>
    <lineage>
        <taxon>Bacteria</taxon>
        <taxon>Bacillati</taxon>
        <taxon>Bacillota</taxon>
        <taxon>Clostridia</taxon>
        <taxon>Lachnospirales</taxon>
        <taxon>Lachnospiraceae</taxon>
        <taxon>Eisenbergiella</taxon>
    </lineage>
</organism>
<dbReference type="PANTHER" id="PTHR43649:SF17">
    <property type="entry name" value="ABC TRANSPORTER SOLUTE BINDING PROTEIN-SUGAR TRANSPORT"/>
    <property type="match status" value="1"/>
</dbReference>
<feature type="region of interest" description="Disordered" evidence="1">
    <location>
        <begin position="30"/>
        <end position="52"/>
    </location>
</feature>
<dbReference type="AlphaFoldDB" id="A0A3E3HXE6"/>
<proteinExistence type="predicted"/>
<dbReference type="Proteomes" id="UP000260812">
    <property type="component" value="Unassembled WGS sequence"/>
</dbReference>
<keyword evidence="4" id="KW-1185">Reference proteome</keyword>
<evidence type="ECO:0000313" key="4">
    <source>
        <dbReference type="Proteomes" id="UP000260812"/>
    </source>
</evidence>
<feature type="chain" id="PRO_5038819338" evidence="2">
    <location>
        <begin position="23"/>
        <end position="534"/>
    </location>
</feature>
<name>A0A3E3HXE6_9FIRM</name>
<protein>
    <submittedName>
        <fullName evidence="3">Extracellular solute-binding protein</fullName>
    </submittedName>
</protein>
<sequence>MKRKSMKKVLAAILAASMLVMAGCGSGTGQTGTAEKAESDTTDTAASDSTGGYSEDEIITLKLFCDEVWWPYTDWSGRIPDIVTEKFGIKFEVTVPTDVNQLNMMIASGDLGDLVCSGKFTRLCDNNICYTLDELAEKYQTSLDIHSVMRFVNTADDGKLYTLMAGYSPDSVMEEWEKSVYEQAGVAIRTDIYEELGSPELKNLDDFTNLLQQVKDNYPDIVPFAYNYSFTNDYIKIMTGATVNEDGFVDVDGKAVPFIMDPNLADYYKIMNDWYRKGFMTDENFAWTGTEDEELMLSGKLFAHSCNANTADMDNAKLEQAGLDFRCKTIIDMTTTQPGAHWISTNVGWRGLFIPKSCSDPERVLAFVKWIWSEEGQRLLLWGEEGKDWEWSEDKSYPIMNYNFESPDSAAGMKYWGWMYHDGKNNVLPGVGNEGDTYKARVALKEICEVNPVLGMLRMGADSNEQVIMDNLKDLYMNESTNIITAPSEEECSKRYQNMLQTARDMGADQLTEWANQKYVEKKSEYDKIKNNKE</sequence>
<dbReference type="SUPFAM" id="SSF53850">
    <property type="entry name" value="Periplasmic binding protein-like II"/>
    <property type="match status" value="1"/>
</dbReference>
<dbReference type="Gene3D" id="3.40.190.10">
    <property type="entry name" value="Periplasmic binding protein-like II"/>
    <property type="match status" value="2"/>
</dbReference>
<dbReference type="InterPro" id="IPR050490">
    <property type="entry name" value="Bact_solute-bd_prot1"/>
</dbReference>
<evidence type="ECO:0000256" key="1">
    <source>
        <dbReference type="SAM" id="MobiDB-lite"/>
    </source>
</evidence>
<dbReference type="EMBL" id="QVLV01000024">
    <property type="protein sequence ID" value="RGE56508.1"/>
    <property type="molecule type" value="Genomic_DNA"/>
</dbReference>
<comment type="caution">
    <text evidence="3">The sequence shown here is derived from an EMBL/GenBank/DDBJ whole genome shotgun (WGS) entry which is preliminary data.</text>
</comment>
<reference evidence="3" key="1">
    <citation type="submission" date="2018-08" db="EMBL/GenBank/DDBJ databases">
        <title>A genome reference for cultivated species of the human gut microbiota.</title>
        <authorList>
            <person name="Zou Y."/>
            <person name="Xue W."/>
            <person name="Luo G."/>
        </authorList>
    </citation>
    <scope>NUCLEOTIDE SEQUENCE [LARGE SCALE GENOMIC DNA]</scope>
    <source>
        <strain evidence="3">TF05-5AC</strain>
    </source>
</reference>
<feature type="signal peptide" evidence="2">
    <location>
        <begin position="1"/>
        <end position="22"/>
    </location>
</feature>
<evidence type="ECO:0000256" key="2">
    <source>
        <dbReference type="SAM" id="SignalP"/>
    </source>
</evidence>
<dbReference type="RefSeq" id="WP_117545536.1">
    <property type="nucleotide sequence ID" value="NZ_JBKVLI010000002.1"/>
</dbReference>